<dbReference type="RefSeq" id="WP_058445273.1">
    <property type="nucleotide sequence ID" value="NZ_CAAAHT010000017.1"/>
</dbReference>
<proteinExistence type="predicted"/>
<protein>
    <submittedName>
        <fullName evidence="1">Integrase</fullName>
    </submittedName>
</protein>
<dbReference type="EMBL" id="UASS01000039">
    <property type="protein sequence ID" value="SPX62703.1"/>
    <property type="molecule type" value="Genomic_DNA"/>
</dbReference>
<dbReference type="STRING" id="453.Lfee_1401"/>
<dbReference type="PATRIC" id="fig|453.4.peg.1530"/>
<reference evidence="2 4" key="2">
    <citation type="submission" date="2018-06" db="EMBL/GenBank/DDBJ databases">
        <authorList>
            <consortium name="Pathogen Informatics"/>
            <person name="Doyle S."/>
        </authorList>
    </citation>
    <scope>NUCLEOTIDE SEQUENCE [LARGE SCALE GENOMIC DNA]</scope>
    <source>
        <strain evidence="2 4">NCTC12022</strain>
    </source>
</reference>
<keyword evidence="3" id="KW-1185">Reference proteome</keyword>
<organism evidence="1 3">
    <name type="scientific">Legionella feeleii</name>
    <dbReference type="NCBI Taxonomy" id="453"/>
    <lineage>
        <taxon>Bacteria</taxon>
        <taxon>Pseudomonadati</taxon>
        <taxon>Pseudomonadota</taxon>
        <taxon>Gammaproteobacteria</taxon>
        <taxon>Legionellales</taxon>
        <taxon>Legionellaceae</taxon>
        <taxon>Legionella</taxon>
    </lineage>
</organism>
<sequence length="59" mass="6697">MTFLSALVIYTASEVFYTSKKAAYGVYGHYLKPIFGRLLRVEGVGFEDRQDLLGHLLKL</sequence>
<accession>A0A0W0TU15</accession>
<gene>
    <name evidence="1" type="ORF">Lfee_1401</name>
    <name evidence="2" type="ORF">NCTC12022_03468</name>
</gene>
<evidence type="ECO:0000313" key="3">
    <source>
        <dbReference type="Proteomes" id="UP000054698"/>
    </source>
</evidence>
<reference evidence="1 3" key="1">
    <citation type="submission" date="2015-11" db="EMBL/GenBank/DDBJ databases">
        <title>Genomic analysis of 38 Legionella species identifies large and diverse effector repertoires.</title>
        <authorList>
            <person name="Burstein D."/>
            <person name="Amaro F."/>
            <person name="Zusman T."/>
            <person name="Lifshitz Z."/>
            <person name="Cohen O."/>
            <person name="Gilbert J.A."/>
            <person name="Pupko T."/>
            <person name="Shuman H.A."/>
            <person name="Segal G."/>
        </authorList>
    </citation>
    <scope>NUCLEOTIDE SEQUENCE [LARGE SCALE GENOMIC DNA]</scope>
    <source>
        <strain evidence="1 3">WO-44C</strain>
    </source>
</reference>
<evidence type="ECO:0000313" key="1">
    <source>
        <dbReference type="EMBL" id="KTC99235.1"/>
    </source>
</evidence>
<name>A0A0W0TU15_9GAMM</name>
<evidence type="ECO:0000313" key="2">
    <source>
        <dbReference type="EMBL" id="SPX62703.1"/>
    </source>
</evidence>
<evidence type="ECO:0000313" key="4">
    <source>
        <dbReference type="Proteomes" id="UP000251942"/>
    </source>
</evidence>
<dbReference type="Proteomes" id="UP000251942">
    <property type="component" value="Unassembled WGS sequence"/>
</dbReference>
<dbReference type="AlphaFoldDB" id="A0A0W0TU15"/>
<dbReference type="EMBL" id="LNYB01000051">
    <property type="protein sequence ID" value="KTC99235.1"/>
    <property type="molecule type" value="Genomic_DNA"/>
</dbReference>
<dbReference type="OrthoDB" id="662444at2"/>
<dbReference type="Proteomes" id="UP000054698">
    <property type="component" value="Unassembled WGS sequence"/>
</dbReference>